<evidence type="ECO:0000256" key="8">
    <source>
        <dbReference type="SAM" id="Phobius"/>
    </source>
</evidence>
<feature type="transmembrane region" description="Helical" evidence="8">
    <location>
        <begin position="20"/>
        <end position="39"/>
    </location>
</feature>
<feature type="transmembrane region" description="Helical" evidence="8">
    <location>
        <begin position="459"/>
        <end position="480"/>
    </location>
</feature>
<keyword evidence="5 8" id="KW-1133">Transmembrane helix</keyword>
<evidence type="ECO:0000256" key="1">
    <source>
        <dbReference type="ARBA" id="ARBA00004141"/>
    </source>
</evidence>
<feature type="transmembrane region" description="Helical" evidence="8">
    <location>
        <begin position="396"/>
        <end position="422"/>
    </location>
</feature>
<organism evidence="9 10">
    <name type="scientific">Glutamicibacter arilaitensis</name>
    <dbReference type="NCBI Taxonomy" id="256701"/>
    <lineage>
        <taxon>Bacteria</taxon>
        <taxon>Bacillati</taxon>
        <taxon>Actinomycetota</taxon>
        <taxon>Actinomycetes</taxon>
        <taxon>Micrococcales</taxon>
        <taxon>Micrococcaceae</taxon>
        <taxon>Glutamicibacter</taxon>
    </lineage>
</organism>
<evidence type="ECO:0000313" key="9">
    <source>
        <dbReference type="EMBL" id="PMQ21007.1"/>
    </source>
</evidence>
<comment type="similarity">
    <text evidence="7">Belongs to the MptA/B family.</text>
</comment>
<dbReference type="AlphaFoldDB" id="A0A2N7S4I8"/>
<comment type="subcellular location">
    <subcellularLocation>
        <location evidence="1">Membrane</location>
        <topology evidence="1">Multi-pass membrane protein</topology>
    </subcellularLocation>
</comment>
<feature type="transmembrane region" description="Helical" evidence="8">
    <location>
        <begin position="188"/>
        <end position="206"/>
    </location>
</feature>
<dbReference type="OMA" id="MIVWALP"/>
<dbReference type="GO" id="GO:0016020">
    <property type="term" value="C:membrane"/>
    <property type="evidence" value="ECO:0007669"/>
    <property type="project" value="UniProtKB-SubCell"/>
</dbReference>
<gene>
    <name evidence="9" type="ORF">CIK84_05330</name>
</gene>
<evidence type="ECO:0000256" key="6">
    <source>
        <dbReference type="ARBA" id="ARBA00023136"/>
    </source>
</evidence>
<feature type="transmembrane region" description="Helical" evidence="8">
    <location>
        <begin position="300"/>
        <end position="323"/>
    </location>
</feature>
<dbReference type="Pfam" id="PF26314">
    <property type="entry name" value="MptA_B_family"/>
    <property type="match status" value="1"/>
</dbReference>
<keyword evidence="2" id="KW-0328">Glycosyltransferase</keyword>
<dbReference type="Proteomes" id="UP000235739">
    <property type="component" value="Unassembled WGS sequence"/>
</dbReference>
<dbReference type="GO" id="GO:0016757">
    <property type="term" value="F:glycosyltransferase activity"/>
    <property type="evidence" value="ECO:0007669"/>
    <property type="project" value="UniProtKB-KW"/>
</dbReference>
<sequence>MEVQERKLEANRLSLRSLAWQGFSASALVTIASWGVGWFPRNQLSPLARTGFFIEFRTDAIGVISCIVLMALGIVWLTRCWILARPWVQTAGEITGRQLARILAMWSAPLMLSFPILSRDVYSYLAQGRMLHADKSPYAEGISALPGWFDGGSDGLWAQSPSPYGPFFLVMARIIFFASNGIPEVGVGLLRIIAALGVWGCYHFTAKLAQKMGQSADWANWAIVGNPLFLLTMIGGVHNDALMIAGVFSAFAYAYDRRPIAATMALAIAVSVKPIVLLALPFIGLILLGKNPTMRQRWKIWAKVAAMSLTWLLLIGAVTNLWFGWLLAMFTAGDAAFPYAPVGLIGWLVSNLAGALGGDISLVNSIVVGIFQVIALIIIARLALAKDISNPVRLAAWALSAAVLLAPIIQPWYILWLMALFAISHRVSWGSEKLMIHVSSVILVAVFVDQLSIEQWHSAWIMKSLAGVLALGLFIGLFTADRKTRHVLRGPKA</sequence>
<keyword evidence="6 8" id="KW-0472">Membrane</keyword>
<feature type="transmembrane region" description="Helical" evidence="8">
    <location>
        <begin position="260"/>
        <end position="288"/>
    </location>
</feature>
<feature type="transmembrane region" description="Helical" evidence="8">
    <location>
        <begin position="362"/>
        <end position="384"/>
    </location>
</feature>
<dbReference type="RefSeq" id="WP_013348933.1">
    <property type="nucleotide sequence ID" value="NZ_JBQQKX010000014.1"/>
</dbReference>
<evidence type="ECO:0000256" key="3">
    <source>
        <dbReference type="ARBA" id="ARBA00022679"/>
    </source>
</evidence>
<name>A0A2N7S4I8_9MICC</name>
<evidence type="ECO:0000256" key="5">
    <source>
        <dbReference type="ARBA" id="ARBA00022989"/>
    </source>
</evidence>
<proteinExistence type="inferred from homology"/>
<dbReference type="GeneID" id="303185181"/>
<accession>A0A2N7S4I8</accession>
<dbReference type="EMBL" id="PNQX01000001">
    <property type="protein sequence ID" value="PMQ21007.1"/>
    <property type="molecule type" value="Genomic_DNA"/>
</dbReference>
<keyword evidence="4 8" id="KW-0812">Transmembrane</keyword>
<feature type="transmembrane region" description="Helical" evidence="8">
    <location>
        <begin position="434"/>
        <end position="453"/>
    </location>
</feature>
<feature type="transmembrane region" description="Helical" evidence="8">
    <location>
        <begin position="60"/>
        <end position="78"/>
    </location>
</feature>
<reference evidence="9 10" key="1">
    <citation type="journal article" date="2017" name="Elife">
        <title>Extensive horizontal gene transfer in cheese-associated bacteria.</title>
        <authorList>
            <person name="Bonham K.S."/>
            <person name="Wolfe B.E."/>
            <person name="Dutton R.J."/>
        </authorList>
    </citation>
    <scope>NUCLEOTIDE SEQUENCE [LARGE SCALE GENOMIC DNA]</scope>
    <source>
        <strain evidence="9 10">JB182</strain>
    </source>
</reference>
<dbReference type="NCBIfam" id="NF038066">
    <property type="entry name" value="MptB"/>
    <property type="match status" value="1"/>
</dbReference>
<evidence type="ECO:0000313" key="10">
    <source>
        <dbReference type="Proteomes" id="UP000235739"/>
    </source>
</evidence>
<feature type="transmembrane region" description="Helical" evidence="8">
    <location>
        <begin position="335"/>
        <end position="355"/>
    </location>
</feature>
<feature type="transmembrane region" description="Helical" evidence="8">
    <location>
        <begin position="98"/>
        <end position="117"/>
    </location>
</feature>
<evidence type="ECO:0000256" key="7">
    <source>
        <dbReference type="ARBA" id="ARBA00043987"/>
    </source>
</evidence>
<comment type="caution">
    <text evidence="9">The sequence shown here is derived from an EMBL/GenBank/DDBJ whole genome shotgun (WGS) entry which is preliminary data.</text>
</comment>
<evidence type="ECO:0008006" key="11">
    <source>
        <dbReference type="Google" id="ProtNLM"/>
    </source>
</evidence>
<evidence type="ECO:0000256" key="4">
    <source>
        <dbReference type="ARBA" id="ARBA00022692"/>
    </source>
</evidence>
<keyword evidence="3" id="KW-0808">Transferase</keyword>
<dbReference type="InterPro" id="IPR049829">
    <property type="entry name" value="MptA/B-like"/>
</dbReference>
<evidence type="ECO:0000256" key="2">
    <source>
        <dbReference type="ARBA" id="ARBA00022676"/>
    </source>
</evidence>
<protein>
    <recommendedName>
        <fullName evidence="11">DUF2029 domain-containing protein</fullName>
    </recommendedName>
</protein>